<evidence type="ECO:0000256" key="2">
    <source>
        <dbReference type="ARBA" id="ARBA00022679"/>
    </source>
</evidence>
<dbReference type="PANTHER" id="PTHR12215:SF10">
    <property type="entry name" value="L-AMINOADIPATE-SEMIALDEHYDE DEHYDROGENASE-PHOSPHOPANTETHEINYL TRANSFERASE"/>
    <property type="match status" value="1"/>
</dbReference>
<dbReference type="OrthoDB" id="9808281at2"/>
<reference evidence="5 6" key="2">
    <citation type="submission" date="2018-03" db="EMBL/GenBank/DDBJ databases">
        <title>The ancient ancestry and fast evolution of plastids.</title>
        <authorList>
            <person name="Moore K.R."/>
            <person name="Magnabosco C."/>
            <person name="Momper L."/>
            <person name="Gold D.A."/>
            <person name="Bosak T."/>
            <person name="Fournier G.P."/>
        </authorList>
    </citation>
    <scope>NUCLEOTIDE SEQUENCE [LARGE SCALE GENOMIC DNA]</scope>
    <source>
        <strain evidence="5 6">CCAP 1448/3</strain>
    </source>
</reference>
<dbReference type="GO" id="GO:0019878">
    <property type="term" value="P:lysine biosynthetic process via aminoadipic acid"/>
    <property type="evidence" value="ECO:0007669"/>
    <property type="project" value="TreeGrafter"/>
</dbReference>
<evidence type="ECO:0000313" key="5">
    <source>
        <dbReference type="EMBL" id="PSB04039.1"/>
    </source>
</evidence>
<dbReference type="SUPFAM" id="SSF56214">
    <property type="entry name" value="4'-phosphopantetheinyl transferase"/>
    <property type="match status" value="2"/>
</dbReference>
<protein>
    <submittedName>
        <fullName evidence="5">4'-phosphopantetheinyl transferase</fullName>
    </submittedName>
</protein>
<proteinExistence type="inferred from homology"/>
<comment type="caution">
    <text evidence="5">The sequence shown here is derived from an EMBL/GenBank/DDBJ whole genome shotgun (WGS) entry which is preliminary data.</text>
</comment>
<sequence>MVDSPHILWKPRSESPILSVDAIHIWCASLQRSVSEVEQLAASLSKDERDRASRFHFPHHQRRFIVARGLLRHLLADYLAVSPKEIEFSYLQRGKPELAGDRHLQFNLSHSEELVVYAFCLSHPVGIDVEYLRSTPDLEPIAARFFTKWEYDELRSLPPAERTSAFFRCWTRKEAYLKACGDGIGGGLDQIEVSLTPEAQIRQIHNSVLTDRDWDLQNLAPAVGYVGAIAAQASNLHLHCWHLHSNSSC</sequence>
<dbReference type="EMBL" id="PVWJ01000019">
    <property type="protein sequence ID" value="PSB04039.1"/>
    <property type="molecule type" value="Genomic_DNA"/>
</dbReference>
<reference evidence="5 6" key="1">
    <citation type="submission" date="2018-02" db="EMBL/GenBank/DDBJ databases">
        <authorList>
            <person name="Cohen D.B."/>
            <person name="Kent A.D."/>
        </authorList>
    </citation>
    <scope>NUCLEOTIDE SEQUENCE [LARGE SCALE GENOMIC DNA]</scope>
    <source>
        <strain evidence="5 6">CCAP 1448/3</strain>
    </source>
</reference>
<dbReference type="InterPro" id="IPR037143">
    <property type="entry name" value="4-PPantetheinyl_Trfase_dom_sf"/>
</dbReference>
<evidence type="ECO:0000256" key="1">
    <source>
        <dbReference type="ARBA" id="ARBA00010990"/>
    </source>
</evidence>
<dbReference type="Pfam" id="PF22624">
    <property type="entry name" value="AASDHPPT_N"/>
    <property type="match status" value="1"/>
</dbReference>
<gene>
    <name evidence="5" type="ORF">C7B64_05755</name>
</gene>
<keyword evidence="6" id="KW-1185">Reference proteome</keyword>
<evidence type="ECO:0000259" key="4">
    <source>
        <dbReference type="Pfam" id="PF22624"/>
    </source>
</evidence>
<dbReference type="AlphaFoldDB" id="A0A2T1C712"/>
<dbReference type="GO" id="GO:0000287">
    <property type="term" value="F:magnesium ion binding"/>
    <property type="evidence" value="ECO:0007669"/>
    <property type="project" value="InterPro"/>
</dbReference>
<keyword evidence="2 5" id="KW-0808">Transferase</keyword>
<organism evidence="5 6">
    <name type="scientific">Merismopedia glauca CCAP 1448/3</name>
    <dbReference type="NCBI Taxonomy" id="1296344"/>
    <lineage>
        <taxon>Bacteria</taxon>
        <taxon>Bacillati</taxon>
        <taxon>Cyanobacteriota</taxon>
        <taxon>Cyanophyceae</taxon>
        <taxon>Synechococcales</taxon>
        <taxon>Merismopediaceae</taxon>
        <taxon>Merismopedia</taxon>
    </lineage>
</organism>
<dbReference type="Gene3D" id="3.90.470.20">
    <property type="entry name" value="4'-phosphopantetheinyl transferase domain"/>
    <property type="match status" value="2"/>
</dbReference>
<dbReference type="InterPro" id="IPR008278">
    <property type="entry name" value="4-PPantetheinyl_Trfase_dom"/>
</dbReference>
<name>A0A2T1C712_9CYAN</name>
<feature type="domain" description="4'-phosphopantetheinyl transferase N-terminal" evidence="4">
    <location>
        <begin position="34"/>
        <end position="118"/>
    </location>
</feature>
<evidence type="ECO:0000259" key="3">
    <source>
        <dbReference type="Pfam" id="PF01648"/>
    </source>
</evidence>
<comment type="similarity">
    <text evidence="1">Belongs to the P-Pant transferase superfamily. Gsp/Sfp/HetI/AcpT family.</text>
</comment>
<dbReference type="Pfam" id="PF01648">
    <property type="entry name" value="ACPS"/>
    <property type="match status" value="1"/>
</dbReference>
<dbReference type="GO" id="GO:0005829">
    <property type="term" value="C:cytosol"/>
    <property type="evidence" value="ECO:0007669"/>
    <property type="project" value="TreeGrafter"/>
</dbReference>
<accession>A0A2T1C712</accession>
<dbReference type="InterPro" id="IPR055066">
    <property type="entry name" value="AASDHPPT_N"/>
</dbReference>
<evidence type="ECO:0000313" key="6">
    <source>
        <dbReference type="Proteomes" id="UP000238762"/>
    </source>
</evidence>
<feature type="domain" description="4'-phosphopantetheinyl transferase" evidence="3">
    <location>
        <begin position="124"/>
        <end position="220"/>
    </location>
</feature>
<dbReference type="Proteomes" id="UP000238762">
    <property type="component" value="Unassembled WGS sequence"/>
</dbReference>
<dbReference type="GO" id="GO:0008897">
    <property type="term" value="F:holo-[acyl-carrier-protein] synthase activity"/>
    <property type="evidence" value="ECO:0007669"/>
    <property type="project" value="InterPro"/>
</dbReference>
<dbReference type="PANTHER" id="PTHR12215">
    <property type="entry name" value="PHOSPHOPANTETHEINE TRANSFERASE"/>
    <property type="match status" value="1"/>
</dbReference>
<dbReference type="InterPro" id="IPR050559">
    <property type="entry name" value="P-Pant_transferase_sf"/>
</dbReference>